<organism evidence="2 3">
    <name type="scientific">Chelonia mydas</name>
    <name type="common">Green sea-turtle</name>
    <name type="synonym">Chelonia agassizi</name>
    <dbReference type="NCBI Taxonomy" id="8469"/>
    <lineage>
        <taxon>Eukaryota</taxon>
        <taxon>Metazoa</taxon>
        <taxon>Chordata</taxon>
        <taxon>Craniata</taxon>
        <taxon>Vertebrata</taxon>
        <taxon>Euteleostomi</taxon>
        <taxon>Archelosauria</taxon>
        <taxon>Testudinata</taxon>
        <taxon>Testudines</taxon>
        <taxon>Cryptodira</taxon>
        <taxon>Durocryptodira</taxon>
        <taxon>Americhelydia</taxon>
        <taxon>Chelonioidea</taxon>
        <taxon>Cheloniidae</taxon>
        <taxon>Chelonia</taxon>
    </lineage>
</organism>
<evidence type="ECO:0000313" key="2">
    <source>
        <dbReference type="EMBL" id="EMP33282.1"/>
    </source>
</evidence>
<proteinExistence type="predicted"/>
<gene>
    <name evidence="2" type="ORF">UY3_09612</name>
</gene>
<reference evidence="3" key="1">
    <citation type="journal article" date="2013" name="Nat. Genet.">
        <title>The draft genomes of soft-shell turtle and green sea turtle yield insights into the development and evolution of the turtle-specific body plan.</title>
        <authorList>
            <person name="Wang Z."/>
            <person name="Pascual-Anaya J."/>
            <person name="Zadissa A."/>
            <person name="Li W."/>
            <person name="Niimura Y."/>
            <person name="Huang Z."/>
            <person name="Li C."/>
            <person name="White S."/>
            <person name="Xiong Z."/>
            <person name="Fang D."/>
            <person name="Wang B."/>
            <person name="Ming Y."/>
            <person name="Chen Y."/>
            <person name="Zheng Y."/>
            <person name="Kuraku S."/>
            <person name="Pignatelli M."/>
            <person name="Herrero J."/>
            <person name="Beal K."/>
            <person name="Nozawa M."/>
            <person name="Li Q."/>
            <person name="Wang J."/>
            <person name="Zhang H."/>
            <person name="Yu L."/>
            <person name="Shigenobu S."/>
            <person name="Wang J."/>
            <person name="Liu J."/>
            <person name="Flicek P."/>
            <person name="Searle S."/>
            <person name="Wang J."/>
            <person name="Kuratani S."/>
            <person name="Yin Y."/>
            <person name="Aken B."/>
            <person name="Zhang G."/>
            <person name="Irie N."/>
        </authorList>
    </citation>
    <scope>NUCLEOTIDE SEQUENCE [LARGE SCALE GENOMIC DNA]</scope>
</reference>
<feature type="compositionally biased region" description="Low complexity" evidence="1">
    <location>
        <begin position="110"/>
        <end position="120"/>
    </location>
</feature>
<sequence>MIHKLQCKAKIKELRQVYHKAREANRRSGAAPKTCQFYKELYTIIGGDPTSTTKSPVTTLEGTEAVEREPSPEDKVIDEEVELDDDVALPAGLPGGAGIQELFSTLELSSQSQQLLSSEQEAGEETPDVAFRNTPHIPAERLHQIRKRPRRSKDDMFREVLHFSNAEKRERKAWREVEREDRK</sequence>
<keyword evidence="3" id="KW-1185">Reference proteome</keyword>
<name>M7BYV9_CHEMY</name>
<feature type="region of interest" description="Disordered" evidence="1">
    <location>
        <begin position="110"/>
        <end position="134"/>
    </location>
</feature>
<evidence type="ECO:0000256" key="1">
    <source>
        <dbReference type="SAM" id="MobiDB-lite"/>
    </source>
</evidence>
<dbReference type="AlphaFoldDB" id="M7BYV9"/>
<protein>
    <submittedName>
        <fullName evidence="2">Uncharacterized protein</fullName>
    </submittedName>
</protein>
<dbReference type="EMBL" id="KB536575">
    <property type="protein sequence ID" value="EMP33282.1"/>
    <property type="molecule type" value="Genomic_DNA"/>
</dbReference>
<accession>M7BYV9</accession>
<feature type="region of interest" description="Disordered" evidence="1">
    <location>
        <begin position="48"/>
        <end position="73"/>
    </location>
</feature>
<evidence type="ECO:0000313" key="3">
    <source>
        <dbReference type="Proteomes" id="UP000031443"/>
    </source>
</evidence>
<dbReference type="Proteomes" id="UP000031443">
    <property type="component" value="Unassembled WGS sequence"/>
</dbReference>
<feature type="compositionally biased region" description="Polar residues" evidence="1">
    <location>
        <begin position="49"/>
        <end position="61"/>
    </location>
</feature>